<name>A0A9X2Z1E3_9MYCO</name>
<evidence type="ECO:0008006" key="4">
    <source>
        <dbReference type="Google" id="ProtNLM"/>
    </source>
</evidence>
<evidence type="ECO:0000313" key="2">
    <source>
        <dbReference type="EMBL" id="MCV7421170.1"/>
    </source>
</evidence>
<protein>
    <recommendedName>
        <fullName evidence="4">Transmembrane protein</fullName>
    </recommendedName>
</protein>
<reference evidence="2" key="1">
    <citation type="submission" date="2020-07" db="EMBL/GenBank/DDBJ databases">
        <authorList>
            <person name="Pettersson B.M.F."/>
            <person name="Behra P.R.K."/>
            <person name="Ramesh M."/>
            <person name="Das S."/>
            <person name="Dasgupta S."/>
            <person name="Kirsebom L.A."/>
        </authorList>
    </citation>
    <scope>NUCLEOTIDE SEQUENCE</scope>
    <source>
        <strain evidence="2">DSM 44838</strain>
    </source>
</reference>
<proteinExistence type="predicted"/>
<dbReference type="Proteomes" id="UP001141629">
    <property type="component" value="Unassembled WGS sequence"/>
</dbReference>
<accession>A0A9X2Z1E3</accession>
<evidence type="ECO:0000313" key="3">
    <source>
        <dbReference type="Proteomes" id="UP001141629"/>
    </source>
</evidence>
<organism evidence="2 3">
    <name type="scientific">Mycobacterium yunnanensis</name>
    <dbReference type="NCBI Taxonomy" id="368477"/>
    <lineage>
        <taxon>Bacteria</taxon>
        <taxon>Bacillati</taxon>
        <taxon>Actinomycetota</taxon>
        <taxon>Actinomycetes</taxon>
        <taxon>Mycobacteriales</taxon>
        <taxon>Mycobacteriaceae</taxon>
        <taxon>Mycobacterium</taxon>
    </lineage>
</organism>
<keyword evidence="1" id="KW-0812">Transmembrane</keyword>
<keyword evidence="3" id="KW-1185">Reference proteome</keyword>
<gene>
    <name evidence="2" type="ORF">H7K45_11520</name>
</gene>
<feature type="transmembrane region" description="Helical" evidence="1">
    <location>
        <begin position="67"/>
        <end position="89"/>
    </location>
</feature>
<reference evidence="2" key="2">
    <citation type="journal article" date="2022" name="BMC Genomics">
        <title>Comparative genome analysis of mycobacteria focusing on tRNA and non-coding RNA.</title>
        <authorList>
            <person name="Behra P.R.K."/>
            <person name="Pettersson B.M.F."/>
            <person name="Ramesh M."/>
            <person name="Das S."/>
            <person name="Dasgupta S."/>
            <person name="Kirsebom L.A."/>
        </authorList>
    </citation>
    <scope>NUCLEOTIDE SEQUENCE</scope>
    <source>
        <strain evidence="2">DSM 44838</strain>
    </source>
</reference>
<dbReference type="EMBL" id="JACKVK010000008">
    <property type="protein sequence ID" value="MCV7421170.1"/>
    <property type="molecule type" value="Genomic_DNA"/>
</dbReference>
<feature type="transmembrane region" description="Helical" evidence="1">
    <location>
        <begin position="5"/>
        <end position="23"/>
    </location>
</feature>
<keyword evidence="1" id="KW-0472">Membrane</keyword>
<keyword evidence="1" id="KW-1133">Transmembrane helix</keyword>
<comment type="caution">
    <text evidence="2">The sequence shown here is derived from an EMBL/GenBank/DDBJ whole genome shotgun (WGS) entry which is preliminary data.</text>
</comment>
<dbReference type="RefSeq" id="WP_263995950.1">
    <property type="nucleotide sequence ID" value="NZ_JACKVK010000008.1"/>
</dbReference>
<dbReference type="AlphaFoldDB" id="A0A9X2Z1E3"/>
<sequence>MKAHVVVAGVGGLIIGHVLWLAAVSLATRSTTVDVWVLVTVAATVAIGAVCVVLGRRFQHRKDYAKAAFLWCLPVSPVLFSISVLAVTYL</sequence>
<evidence type="ECO:0000256" key="1">
    <source>
        <dbReference type="SAM" id="Phobius"/>
    </source>
</evidence>
<feature type="transmembrane region" description="Helical" evidence="1">
    <location>
        <begin position="35"/>
        <end position="55"/>
    </location>
</feature>